<dbReference type="PANTHER" id="PTHR34876:SF10">
    <property type="entry name" value="GLUCANASE"/>
    <property type="match status" value="1"/>
</dbReference>
<evidence type="ECO:0000256" key="6">
    <source>
        <dbReference type="PIRSR" id="PIRSR001100-1"/>
    </source>
</evidence>
<keyword evidence="5 9" id="KW-0624">Polysaccharide degradation</keyword>
<evidence type="ECO:0000256" key="2">
    <source>
        <dbReference type="ARBA" id="ARBA00023001"/>
    </source>
</evidence>
<dbReference type="InterPro" id="IPR036434">
    <property type="entry name" value="Beta_cellobiohydrolase_sf"/>
</dbReference>
<dbReference type="EMBL" id="FJOG01000027">
    <property type="protein sequence ID" value="CZR64734.1"/>
    <property type="molecule type" value="Genomic_DNA"/>
</dbReference>
<dbReference type="SUPFAM" id="SSF51989">
    <property type="entry name" value="Glycosyl hydrolases family 6, cellulases"/>
    <property type="match status" value="1"/>
</dbReference>
<dbReference type="PROSITE" id="PS00656">
    <property type="entry name" value="GLYCOSYL_HYDROL_F6_2"/>
    <property type="match status" value="1"/>
</dbReference>
<keyword evidence="1 9" id="KW-0378">Hydrolase</keyword>
<dbReference type="PRINTS" id="PR00733">
    <property type="entry name" value="GLHYDRLASE6"/>
</dbReference>
<feature type="binding site" evidence="7">
    <location>
        <position position="243"/>
    </location>
    <ligand>
        <name>substrate</name>
    </ligand>
</feature>
<gene>
    <name evidence="10" type="ORF">PAC_14633</name>
</gene>
<feature type="binding site" evidence="7">
    <location>
        <position position="196"/>
    </location>
    <ligand>
        <name>substrate</name>
    </ligand>
</feature>
<dbReference type="EC" id="3.2.1.-" evidence="9"/>
<dbReference type="InterPro" id="IPR016288">
    <property type="entry name" value="Beta_cellobiohydrolase"/>
</dbReference>
<feature type="binding site" evidence="7">
    <location>
        <position position="259"/>
    </location>
    <ligand>
        <name>substrate</name>
    </ligand>
</feature>
<evidence type="ECO:0000256" key="7">
    <source>
        <dbReference type="PIRSR" id="PIRSR001100-2"/>
    </source>
</evidence>
<dbReference type="PANTHER" id="PTHR34876">
    <property type="match status" value="1"/>
</dbReference>
<reference evidence="10 11" key="1">
    <citation type="submission" date="2016-03" db="EMBL/GenBank/DDBJ databases">
        <authorList>
            <person name="Ploux O."/>
        </authorList>
    </citation>
    <scope>NUCLEOTIDE SEQUENCE [LARGE SCALE GENOMIC DNA]</scope>
    <source>
        <strain evidence="10 11">UAMH 11012</strain>
    </source>
</reference>
<comment type="similarity">
    <text evidence="9">Belongs to the glycosyl hydrolase family 6.</text>
</comment>
<feature type="binding site" evidence="7">
    <location>
        <position position="263"/>
    </location>
    <ligand>
        <name>substrate</name>
    </ligand>
</feature>
<dbReference type="GO" id="GO:0004553">
    <property type="term" value="F:hydrolase activity, hydrolyzing O-glycosyl compounds"/>
    <property type="evidence" value="ECO:0007669"/>
    <property type="project" value="InterPro"/>
</dbReference>
<evidence type="ECO:0000256" key="5">
    <source>
        <dbReference type="ARBA" id="ARBA00023326"/>
    </source>
</evidence>
<dbReference type="Proteomes" id="UP000184330">
    <property type="component" value="Unassembled WGS sequence"/>
</dbReference>
<feature type="binding site" evidence="7">
    <location>
        <position position="154"/>
    </location>
    <ligand>
        <name>substrate</name>
    </ligand>
</feature>
<name>A0A1L7XI80_9HELO</name>
<dbReference type="OrthoDB" id="64893at2759"/>
<evidence type="ECO:0000256" key="9">
    <source>
        <dbReference type="RuleBase" id="RU361186"/>
    </source>
</evidence>
<feature type="active site" description="Proton donor" evidence="6 8">
    <location>
        <position position="109"/>
    </location>
</feature>
<evidence type="ECO:0000256" key="8">
    <source>
        <dbReference type="PROSITE-ProRule" id="PRU10057"/>
    </source>
</evidence>
<dbReference type="STRING" id="576137.A0A1L7XI80"/>
<dbReference type="GO" id="GO:0030245">
    <property type="term" value="P:cellulose catabolic process"/>
    <property type="evidence" value="ECO:0007669"/>
    <property type="project" value="UniProtKB-KW"/>
</dbReference>
<protein>
    <recommendedName>
        <fullName evidence="9">Glucanase</fullName>
        <ecNumber evidence="9">3.2.1.-</ecNumber>
    </recommendedName>
</protein>
<evidence type="ECO:0000256" key="1">
    <source>
        <dbReference type="ARBA" id="ARBA00022801"/>
    </source>
</evidence>
<sequence>MTGDQRSFEVFQDLFRGNCRCMYSPADILRDGCERSLTRKEQRRAWRKQIVELVLYNLPDRDYLAGETSGEFGLDDNGLELYKHSFVDPYAAALKAAKDLCFAVILEPDSLGNVITNQNVPLCADASSGYEEGIAYAIAQLQSPHIALHIDAAHGGWLGWDGSLPLAAAEFAKVVTLASNFTKNATIRGFSTDVSNYNPYIANPRANYTQYSNSYDELDYATSLAPYLTNASNAFHHRSRTEWPPEYPRTLIDSIVWVKPSGESDGVCGPTIDGVEAPGAGLWWEAYVENLVKKADPPLPPISS</sequence>
<proteinExistence type="inferred from homology"/>
<evidence type="ECO:0000256" key="3">
    <source>
        <dbReference type="ARBA" id="ARBA00023277"/>
    </source>
</evidence>
<evidence type="ECO:0000313" key="11">
    <source>
        <dbReference type="Proteomes" id="UP000184330"/>
    </source>
</evidence>
<dbReference type="Gene3D" id="3.20.20.40">
    <property type="entry name" value="1, 4-beta cellobiohydrolase"/>
    <property type="match status" value="1"/>
</dbReference>
<dbReference type="PIRSF" id="PIRSF001100">
    <property type="entry name" value="Beta_cellobiohydrolase"/>
    <property type="match status" value="1"/>
</dbReference>
<keyword evidence="3 9" id="KW-0119">Carbohydrate metabolism</keyword>
<keyword evidence="4 9" id="KW-0326">Glycosidase</keyword>
<keyword evidence="2 9" id="KW-0136">Cellulose degradation</keyword>
<organism evidence="10 11">
    <name type="scientific">Phialocephala subalpina</name>
    <dbReference type="NCBI Taxonomy" id="576137"/>
    <lineage>
        <taxon>Eukaryota</taxon>
        <taxon>Fungi</taxon>
        <taxon>Dikarya</taxon>
        <taxon>Ascomycota</taxon>
        <taxon>Pezizomycotina</taxon>
        <taxon>Leotiomycetes</taxon>
        <taxon>Helotiales</taxon>
        <taxon>Mollisiaceae</taxon>
        <taxon>Phialocephala</taxon>
        <taxon>Phialocephala fortinii species complex</taxon>
    </lineage>
</organism>
<evidence type="ECO:0000313" key="10">
    <source>
        <dbReference type="EMBL" id="CZR64734.1"/>
    </source>
</evidence>
<feature type="active site" description="Proton acceptor" evidence="6">
    <location>
        <position position="265"/>
    </location>
</feature>
<dbReference type="AlphaFoldDB" id="A0A1L7XI80"/>
<dbReference type="Pfam" id="PF01341">
    <property type="entry name" value="Glyco_hydro_6"/>
    <property type="match status" value="1"/>
</dbReference>
<keyword evidence="11" id="KW-1185">Reference proteome</keyword>
<feature type="binding site" evidence="7">
    <location>
        <position position="157"/>
    </location>
    <ligand>
        <name>substrate</name>
    </ligand>
</feature>
<evidence type="ECO:0000256" key="4">
    <source>
        <dbReference type="ARBA" id="ARBA00023295"/>
    </source>
</evidence>
<dbReference type="InterPro" id="IPR001524">
    <property type="entry name" value="Glyco_hydro_6_CS"/>
</dbReference>
<accession>A0A1L7XI80</accession>